<dbReference type="Proteomes" id="UP001434337">
    <property type="component" value="Chromosome"/>
</dbReference>
<protein>
    <submittedName>
        <fullName evidence="5">Glycosyltransferase family 4 protein</fullName>
    </submittedName>
</protein>
<dbReference type="RefSeq" id="WP_342372905.1">
    <property type="nucleotide sequence ID" value="NZ_CP115965.1"/>
</dbReference>
<dbReference type="Gene3D" id="3.40.50.2000">
    <property type="entry name" value="Glycogen Phosphorylase B"/>
    <property type="match status" value="2"/>
</dbReference>
<dbReference type="PANTHER" id="PTHR45947">
    <property type="entry name" value="SULFOQUINOVOSYL TRANSFERASE SQD2"/>
    <property type="match status" value="1"/>
</dbReference>
<dbReference type="InterPro" id="IPR028098">
    <property type="entry name" value="Glyco_trans_4-like_N"/>
</dbReference>
<dbReference type="EMBL" id="CP115965">
    <property type="protein sequence ID" value="WZW99106.1"/>
    <property type="molecule type" value="Genomic_DNA"/>
</dbReference>
<evidence type="ECO:0000259" key="4">
    <source>
        <dbReference type="Pfam" id="PF13439"/>
    </source>
</evidence>
<keyword evidence="2" id="KW-0808">Transferase</keyword>
<evidence type="ECO:0000313" key="5">
    <source>
        <dbReference type="EMBL" id="WZW99106.1"/>
    </source>
</evidence>
<evidence type="ECO:0000259" key="3">
    <source>
        <dbReference type="Pfam" id="PF00534"/>
    </source>
</evidence>
<proteinExistence type="predicted"/>
<evidence type="ECO:0000256" key="1">
    <source>
        <dbReference type="ARBA" id="ARBA00022676"/>
    </source>
</evidence>
<gene>
    <name evidence="5" type="ORF">PCC79_02555</name>
</gene>
<name>A0ABZ3C949_9ACTN</name>
<evidence type="ECO:0000313" key="6">
    <source>
        <dbReference type="Proteomes" id="UP001434337"/>
    </source>
</evidence>
<reference evidence="5 6" key="1">
    <citation type="journal article" date="2023" name="Environ Microbiome">
        <title>A coral-associated actinobacterium mitigates coral bleaching under heat stress.</title>
        <authorList>
            <person name="Li J."/>
            <person name="Zou Y."/>
            <person name="Li Q."/>
            <person name="Zhang J."/>
            <person name="Bourne D.G."/>
            <person name="Lyu Y."/>
            <person name="Liu C."/>
            <person name="Zhang S."/>
        </authorList>
    </citation>
    <scope>NUCLEOTIDE SEQUENCE [LARGE SCALE GENOMIC DNA]</scope>
    <source>
        <strain evidence="5 6">SCSIO 13291</strain>
    </source>
</reference>
<sequence length="385" mass="40897">MRVAVAYDCLFPHTTGGGERQYRHFAELLAADGHDVTYLTARQWDGSVPSASFAVVPVTGRLRLYDADGVRRPAAAATFAAGLGRHLLRHRGRYDAVIVSALPVLNVFAARAALAGTRTAQVYDYLEVWPRHQWVAYNGPVLGTVAWALQRAAVRLSPLASCHSGLSAGRLRREGLRGEPIVSPGLVAVDTEVTPVPEADDPPYLVYAGRHIQDKRVDALPAALAVARREIPDLRAVILGDGPERNAVAAAIRAAGVGDAVDLPGFVSEAELTRIVGHAAVLVNPSRREGYGLVVVESAGHGTPVVLVTDPGNAAVELVTDDVNGFVAASTAPEELAAAIVRAVRGGSALRARTRAWYDDALVSRRIDKAVDQIVARLDAVARPR</sequence>
<dbReference type="Pfam" id="PF00534">
    <property type="entry name" value="Glycos_transf_1"/>
    <property type="match status" value="1"/>
</dbReference>
<keyword evidence="6" id="KW-1185">Reference proteome</keyword>
<feature type="domain" description="Glycosyl transferase family 1" evidence="3">
    <location>
        <begin position="197"/>
        <end position="347"/>
    </location>
</feature>
<dbReference type="CDD" id="cd03801">
    <property type="entry name" value="GT4_PimA-like"/>
    <property type="match status" value="1"/>
</dbReference>
<dbReference type="SUPFAM" id="SSF53756">
    <property type="entry name" value="UDP-Glycosyltransferase/glycogen phosphorylase"/>
    <property type="match status" value="1"/>
</dbReference>
<dbReference type="InterPro" id="IPR001296">
    <property type="entry name" value="Glyco_trans_1"/>
</dbReference>
<keyword evidence="1" id="KW-0328">Glycosyltransferase</keyword>
<feature type="domain" description="Glycosyltransferase subfamily 4-like N-terminal" evidence="4">
    <location>
        <begin position="16"/>
        <end position="181"/>
    </location>
</feature>
<accession>A0ABZ3C949</accession>
<organism evidence="5 6">
    <name type="scientific">Propioniciclava soli</name>
    <dbReference type="NCBI Taxonomy" id="2775081"/>
    <lineage>
        <taxon>Bacteria</taxon>
        <taxon>Bacillati</taxon>
        <taxon>Actinomycetota</taxon>
        <taxon>Actinomycetes</taxon>
        <taxon>Propionibacteriales</taxon>
        <taxon>Propionibacteriaceae</taxon>
        <taxon>Propioniciclava</taxon>
    </lineage>
</organism>
<dbReference type="PANTHER" id="PTHR45947:SF3">
    <property type="entry name" value="SULFOQUINOVOSYL TRANSFERASE SQD2"/>
    <property type="match status" value="1"/>
</dbReference>
<dbReference type="Pfam" id="PF13439">
    <property type="entry name" value="Glyco_transf_4"/>
    <property type="match status" value="1"/>
</dbReference>
<evidence type="ECO:0000256" key="2">
    <source>
        <dbReference type="ARBA" id="ARBA00022679"/>
    </source>
</evidence>
<dbReference type="InterPro" id="IPR050194">
    <property type="entry name" value="Glycosyltransferase_grp1"/>
</dbReference>